<comment type="similarity">
    <text evidence="1">Belongs to the transglycosylase Slt family.</text>
</comment>
<feature type="domain" description="Solute-binding protein family 3/N-terminal" evidence="10">
    <location>
        <begin position="46"/>
        <end position="270"/>
    </location>
</feature>
<keyword evidence="3 8" id="KW-0732">Signal</keyword>
<dbReference type="PANTHER" id="PTHR35936:SF32">
    <property type="entry name" value="MEMBRANE-BOUND LYTIC MUREIN TRANSGLYCOSYLASE F"/>
    <property type="match status" value="1"/>
</dbReference>
<dbReference type="Proteomes" id="UP000199556">
    <property type="component" value="Unassembled WGS sequence"/>
</dbReference>
<dbReference type="EMBL" id="FOUO01000003">
    <property type="protein sequence ID" value="SFM35582.1"/>
    <property type="molecule type" value="Genomic_DNA"/>
</dbReference>
<evidence type="ECO:0000256" key="7">
    <source>
        <dbReference type="ARBA" id="ARBA00023316"/>
    </source>
</evidence>
<dbReference type="RefSeq" id="WP_244887828.1">
    <property type="nucleotide sequence ID" value="NZ_FOUO01000003.1"/>
</dbReference>
<evidence type="ECO:0000256" key="2">
    <source>
        <dbReference type="ARBA" id="ARBA00010333"/>
    </source>
</evidence>
<sequence>MKRRRPHPTVTQRLEILAFFLVLVITLMFVLIRPMTHLERVKHRGELVVATRIGTTTFQPSGEGGSGFEHDLVKAFANHLGVQVRWVVPERFEAILSLTQNGRVDLAAAGISVTQERLGRVRFGPHYQQVTEELVYRNGSSRPESIQDLRGRHIAVVAGSSHEETLRRLARQHPWLDWESVAHVSPDEMLRRVAEGRLDLTVADSKELASVRRFFPELRVAMELSEPRFIAWAFPPGRDTSLVESAERFFERLAANGRLQQIRERHFGHVDVLDYPGLLTFMQRVRERLPELEPLFREAGRNYGVDWRLLAAISYQESHWNPEAVSRTGVRGLMMLTRATAGQVGVSDRTDPRASVMGGAEYLMSLRRRLPADIREPDRTWMALAAYNVGLGHLEDARRITEAQGKDPDRWIDVMEHLPLLSQRQWYQDTRHGYARGWEPVQYVQNIRSFYDIISWFARPGREVTPSRPGREGAKGTALLEILPPTL</sequence>
<dbReference type="CDD" id="cd01009">
    <property type="entry name" value="PBP2_YfhD_N"/>
    <property type="match status" value="1"/>
</dbReference>
<comment type="similarity">
    <text evidence="8">In the N-terminal section; belongs to the bacterial solute-binding protein 3 family.</text>
</comment>
<feature type="region of interest" description="LT domain" evidence="8">
    <location>
        <begin position="271"/>
        <end position="487"/>
    </location>
</feature>
<dbReference type="PANTHER" id="PTHR35936">
    <property type="entry name" value="MEMBRANE-BOUND LYTIC MUREIN TRANSGLYCOSYLASE F"/>
    <property type="match status" value="1"/>
</dbReference>
<dbReference type="GO" id="GO:0071555">
    <property type="term" value="P:cell wall organization"/>
    <property type="evidence" value="ECO:0007669"/>
    <property type="project" value="UniProtKB-KW"/>
</dbReference>
<dbReference type="STRING" id="195064.SAMN05421721_103186"/>
<dbReference type="GO" id="GO:0009279">
    <property type="term" value="C:cell outer membrane"/>
    <property type="evidence" value="ECO:0007669"/>
    <property type="project" value="UniProtKB-SubCell"/>
</dbReference>
<dbReference type="InterPro" id="IPR000189">
    <property type="entry name" value="Transglyc_AS"/>
</dbReference>
<keyword evidence="6 8" id="KW-0456">Lyase</keyword>
<reference evidence="11 12" key="1">
    <citation type="submission" date="2016-10" db="EMBL/GenBank/DDBJ databases">
        <authorList>
            <person name="de Groot N.N."/>
        </authorList>
    </citation>
    <scope>NUCLEOTIDE SEQUENCE [LARGE SCALE GENOMIC DNA]</scope>
    <source>
        <strain evidence="11 12">DSM 4180</strain>
    </source>
</reference>
<name>A0A1I4Q690_ECTMO</name>
<dbReference type="NCBIfam" id="NF008112">
    <property type="entry name" value="PRK10859.1"/>
    <property type="match status" value="1"/>
</dbReference>
<dbReference type="InterPro" id="IPR023703">
    <property type="entry name" value="MltF"/>
</dbReference>
<evidence type="ECO:0000256" key="4">
    <source>
        <dbReference type="ARBA" id="ARBA00023136"/>
    </source>
</evidence>
<dbReference type="GO" id="GO:0016998">
    <property type="term" value="P:cell wall macromolecule catabolic process"/>
    <property type="evidence" value="ECO:0007669"/>
    <property type="project" value="UniProtKB-UniRule"/>
</dbReference>
<accession>A0A1I4Q690</accession>
<comment type="subcellular location">
    <subcellularLocation>
        <location evidence="8">Cell outer membrane</location>
        <topology evidence="8">Peripheral membrane protein</topology>
    </subcellularLocation>
    <text evidence="8">Attached to the inner leaflet of the outer membrane.</text>
</comment>
<evidence type="ECO:0000256" key="5">
    <source>
        <dbReference type="ARBA" id="ARBA00023237"/>
    </source>
</evidence>
<keyword evidence="9" id="KW-1133">Transmembrane helix</keyword>
<dbReference type="SMART" id="SM00062">
    <property type="entry name" value="PBPb"/>
    <property type="match status" value="1"/>
</dbReference>
<dbReference type="GO" id="GO:0009253">
    <property type="term" value="P:peptidoglycan catabolic process"/>
    <property type="evidence" value="ECO:0007669"/>
    <property type="project" value="TreeGrafter"/>
</dbReference>
<evidence type="ECO:0000256" key="9">
    <source>
        <dbReference type="SAM" id="Phobius"/>
    </source>
</evidence>
<evidence type="ECO:0000256" key="8">
    <source>
        <dbReference type="HAMAP-Rule" id="MF_02016"/>
    </source>
</evidence>
<feature type="active site" evidence="8">
    <location>
        <position position="317"/>
    </location>
</feature>
<dbReference type="InterPro" id="IPR001638">
    <property type="entry name" value="Solute-binding_3/MltF_N"/>
</dbReference>
<comment type="domain">
    <text evidence="8">The N-terminal domain does not have lytic activity and probably modulates enzymatic activity. The C-terminal domain is the catalytic active domain.</text>
</comment>
<keyword evidence="12" id="KW-1185">Reference proteome</keyword>
<comment type="catalytic activity">
    <reaction evidence="8">
        <text>Exolytic cleavage of the (1-&gt;4)-beta-glycosidic linkage between N-acetylmuramic acid (MurNAc) and N-acetylglucosamine (GlcNAc) residues in peptidoglycan, from either the reducing or the non-reducing ends of the peptidoglycan chains, with concomitant formation of a 1,6-anhydrobond in the MurNAc residue.</text>
        <dbReference type="EC" id="4.2.2.n1"/>
    </reaction>
</comment>
<dbReference type="Pfam" id="PF01464">
    <property type="entry name" value="SLT"/>
    <property type="match status" value="1"/>
</dbReference>
<evidence type="ECO:0000256" key="6">
    <source>
        <dbReference type="ARBA" id="ARBA00023239"/>
    </source>
</evidence>
<dbReference type="InterPro" id="IPR008258">
    <property type="entry name" value="Transglycosylase_SLT_dom_1"/>
</dbReference>
<gene>
    <name evidence="8" type="primary">mltF</name>
    <name evidence="11" type="ORF">SAMN05421721_103186</name>
</gene>
<comment type="similarity">
    <text evidence="2">Belongs to the bacterial solute-binding protein 3 family.</text>
</comment>
<organism evidence="11 12">
    <name type="scientific">Ectothiorhodospira mobilis</name>
    <dbReference type="NCBI Taxonomy" id="195064"/>
    <lineage>
        <taxon>Bacteria</taxon>
        <taxon>Pseudomonadati</taxon>
        <taxon>Pseudomonadota</taxon>
        <taxon>Gammaproteobacteria</taxon>
        <taxon>Chromatiales</taxon>
        <taxon>Ectothiorhodospiraceae</taxon>
        <taxon>Ectothiorhodospira</taxon>
    </lineage>
</organism>
<dbReference type="SUPFAM" id="SSF53955">
    <property type="entry name" value="Lysozyme-like"/>
    <property type="match status" value="1"/>
</dbReference>
<keyword evidence="9" id="KW-0812">Transmembrane</keyword>
<dbReference type="GO" id="GO:0008933">
    <property type="term" value="F:peptidoglycan lytic transglycosylase activity"/>
    <property type="evidence" value="ECO:0007669"/>
    <property type="project" value="UniProtKB-UniRule"/>
</dbReference>
<dbReference type="SUPFAM" id="SSF53850">
    <property type="entry name" value="Periplasmic binding protein-like II"/>
    <property type="match status" value="1"/>
</dbReference>
<dbReference type="PROSITE" id="PS00922">
    <property type="entry name" value="TRANSGLYCOSYLASE"/>
    <property type="match status" value="1"/>
</dbReference>
<comment type="function">
    <text evidence="8">Murein-degrading enzyme that degrades murein glycan strands and insoluble, high-molecular weight murein sacculi, with the concomitant formation of a 1,6-anhydromuramoyl product. Lytic transglycosylases (LTs) play an integral role in the metabolism of the peptidoglycan (PG) sacculus. Their lytic action creates space within the PG sacculus to allow for its expansion as well as for the insertion of various structures such as secretion systems and flagella.</text>
</comment>
<dbReference type="Gene3D" id="3.40.190.10">
    <property type="entry name" value="Periplasmic binding protein-like II"/>
    <property type="match status" value="2"/>
</dbReference>
<keyword evidence="5 8" id="KW-0998">Cell outer membrane</keyword>
<comment type="caution">
    <text evidence="8">Lacks conserved residue(s) required for the propagation of feature annotation.</text>
</comment>
<feature type="transmembrane region" description="Helical" evidence="9">
    <location>
        <begin position="12"/>
        <end position="32"/>
    </location>
</feature>
<evidence type="ECO:0000313" key="12">
    <source>
        <dbReference type="Proteomes" id="UP000199556"/>
    </source>
</evidence>
<keyword evidence="4 8" id="KW-0472">Membrane</keyword>
<dbReference type="InterPro" id="IPR023346">
    <property type="entry name" value="Lysozyme-like_dom_sf"/>
</dbReference>
<evidence type="ECO:0000256" key="1">
    <source>
        <dbReference type="ARBA" id="ARBA00007734"/>
    </source>
</evidence>
<keyword evidence="7 8" id="KW-0961">Cell wall biogenesis/degradation</keyword>
<proteinExistence type="inferred from homology"/>
<evidence type="ECO:0000259" key="10">
    <source>
        <dbReference type="SMART" id="SM00062"/>
    </source>
</evidence>
<evidence type="ECO:0000313" key="11">
    <source>
        <dbReference type="EMBL" id="SFM35582.1"/>
    </source>
</evidence>
<comment type="similarity">
    <text evidence="8">In the C-terminal section; belongs to the transglycosylase Slt family.</text>
</comment>
<dbReference type="EC" id="4.2.2.n1" evidence="8"/>
<dbReference type="CDD" id="cd13403">
    <property type="entry name" value="MLTF-like"/>
    <property type="match status" value="1"/>
</dbReference>
<dbReference type="HAMAP" id="MF_02016">
    <property type="entry name" value="MltF"/>
    <property type="match status" value="1"/>
</dbReference>
<dbReference type="Gene3D" id="1.10.530.10">
    <property type="match status" value="1"/>
</dbReference>
<dbReference type="Pfam" id="PF00497">
    <property type="entry name" value="SBP_bac_3"/>
    <property type="match status" value="1"/>
</dbReference>
<evidence type="ECO:0000256" key="3">
    <source>
        <dbReference type="ARBA" id="ARBA00022729"/>
    </source>
</evidence>
<protein>
    <recommendedName>
        <fullName evidence="8">Membrane-bound lytic murein transglycosylase F</fullName>
        <ecNumber evidence="8">4.2.2.n1</ecNumber>
    </recommendedName>
    <alternativeName>
        <fullName evidence="8">Murein lyase F</fullName>
    </alternativeName>
</protein>
<dbReference type="AlphaFoldDB" id="A0A1I4Q690"/>